<accession>A0ABV7U805</accession>
<keyword evidence="2" id="KW-1185">Reference proteome</keyword>
<organism evidence="1 2">
    <name type="scientific">Paracoccus angustae</name>
    <dbReference type="NCBI Taxonomy" id="1671480"/>
    <lineage>
        <taxon>Bacteria</taxon>
        <taxon>Pseudomonadati</taxon>
        <taxon>Pseudomonadota</taxon>
        <taxon>Alphaproteobacteria</taxon>
        <taxon>Rhodobacterales</taxon>
        <taxon>Paracoccaceae</taxon>
        <taxon>Paracoccus</taxon>
    </lineage>
</organism>
<dbReference type="Proteomes" id="UP001595539">
    <property type="component" value="Unassembled WGS sequence"/>
</dbReference>
<reference evidence="2" key="1">
    <citation type="journal article" date="2019" name="Int. J. Syst. Evol. Microbiol.">
        <title>The Global Catalogue of Microorganisms (GCM) 10K type strain sequencing project: providing services to taxonomists for standard genome sequencing and annotation.</title>
        <authorList>
            <consortium name="The Broad Institute Genomics Platform"/>
            <consortium name="The Broad Institute Genome Sequencing Center for Infectious Disease"/>
            <person name="Wu L."/>
            <person name="Ma J."/>
        </authorList>
    </citation>
    <scope>NUCLEOTIDE SEQUENCE [LARGE SCALE GENOMIC DNA]</scope>
    <source>
        <strain evidence="2">KCTC 42473</strain>
    </source>
</reference>
<proteinExistence type="predicted"/>
<sequence length="89" mass="9687">MSGAVCHCATPRRLEELPVDDGDELQVLGAFAAWLATRAGARQRQQAALPPDAEIGVILLHRFLPPVPRRRLEAAAKKLRSATNRPILA</sequence>
<comment type="caution">
    <text evidence="1">The sequence shown here is derived from an EMBL/GenBank/DDBJ whole genome shotgun (WGS) entry which is preliminary data.</text>
</comment>
<dbReference type="EMBL" id="JBHRXY010000018">
    <property type="protein sequence ID" value="MFC3631022.1"/>
    <property type="molecule type" value="Genomic_DNA"/>
</dbReference>
<gene>
    <name evidence="1" type="ORF">ACFOM8_16390</name>
</gene>
<evidence type="ECO:0000313" key="2">
    <source>
        <dbReference type="Proteomes" id="UP001595539"/>
    </source>
</evidence>
<evidence type="ECO:0000313" key="1">
    <source>
        <dbReference type="EMBL" id="MFC3631022.1"/>
    </source>
</evidence>
<name>A0ABV7U805_9RHOB</name>
<protein>
    <submittedName>
        <fullName evidence="1">Uncharacterized protein</fullName>
    </submittedName>
</protein>